<dbReference type="GO" id="GO:0003955">
    <property type="term" value="F:NAD(P)H dehydrogenase (quinone) activity"/>
    <property type="evidence" value="ECO:0007669"/>
    <property type="project" value="TreeGrafter"/>
</dbReference>
<dbReference type="RefSeq" id="WP_138655982.1">
    <property type="nucleotide sequence ID" value="NZ_VATY01000001.1"/>
</dbReference>
<dbReference type="PANTHER" id="PTHR47307">
    <property type="entry name" value="GLUTATHIONE-REGULATED POTASSIUM-EFFLUX SYSTEM ANCILLARY PROTEIN KEFG"/>
    <property type="match status" value="1"/>
</dbReference>
<evidence type="ECO:0000256" key="1">
    <source>
        <dbReference type="ARBA" id="ARBA00023002"/>
    </source>
</evidence>
<comment type="caution">
    <text evidence="3">The sequence shown here is derived from an EMBL/GenBank/DDBJ whole genome shotgun (WGS) entry which is preliminary data.</text>
</comment>
<keyword evidence="4" id="KW-1185">Reference proteome</keyword>
<dbReference type="AlphaFoldDB" id="A0A5S3PSX0"/>
<keyword evidence="1" id="KW-0560">Oxidoreductase</keyword>
<dbReference type="GO" id="GO:0009055">
    <property type="term" value="F:electron transfer activity"/>
    <property type="evidence" value="ECO:0007669"/>
    <property type="project" value="TreeGrafter"/>
</dbReference>
<dbReference type="GO" id="GO:0010181">
    <property type="term" value="F:FMN binding"/>
    <property type="evidence" value="ECO:0007669"/>
    <property type="project" value="TreeGrafter"/>
</dbReference>
<dbReference type="InterPro" id="IPR029039">
    <property type="entry name" value="Flavoprotein-like_sf"/>
</dbReference>
<evidence type="ECO:0000313" key="3">
    <source>
        <dbReference type="EMBL" id="TMM58043.1"/>
    </source>
</evidence>
<organism evidence="3 4">
    <name type="scientific">Maribacter algarum</name>
    <name type="common">ex Zhang et al. 2020</name>
    <dbReference type="NCBI Taxonomy" id="2578118"/>
    <lineage>
        <taxon>Bacteria</taxon>
        <taxon>Pseudomonadati</taxon>
        <taxon>Bacteroidota</taxon>
        <taxon>Flavobacteriia</taxon>
        <taxon>Flavobacteriales</taxon>
        <taxon>Flavobacteriaceae</taxon>
        <taxon>Maribacter</taxon>
    </lineage>
</organism>
<dbReference type="SUPFAM" id="SSF52218">
    <property type="entry name" value="Flavoproteins"/>
    <property type="match status" value="1"/>
</dbReference>
<dbReference type="InterPro" id="IPR003680">
    <property type="entry name" value="Flavodoxin_fold"/>
</dbReference>
<reference evidence="3 4" key="1">
    <citation type="submission" date="2019-05" db="EMBL/GenBank/DDBJ databases">
        <authorList>
            <person name="Zhang J.-Y."/>
            <person name="Feg X."/>
            <person name="Du Z.-J."/>
        </authorList>
    </citation>
    <scope>NUCLEOTIDE SEQUENCE [LARGE SCALE GENOMIC DNA]</scope>
    <source>
        <strain evidence="3 4">RZ26</strain>
    </source>
</reference>
<dbReference type="Gene3D" id="3.40.50.360">
    <property type="match status" value="1"/>
</dbReference>
<evidence type="ECO:0000259" key="2">
    <source>
        <dbReference type="Pfam" id="PF02525"/>
    </source>
</evidence>
<dbReference type="Proteomes" id="UP000310314">
    <property type="component" value="Unassembled WGS sequence"/>
</dbReference>
<dbReference type="Pfam" id="PF02525">
    <property type="entry name" value="Flavodoxin_2"/>
    <property type="match status" value="1"/>
</dbReference>
<sequence>MEKTLVIVTHPKLGSSKINKRWIEELRKYPESIVVHDLHAEYPSLEIDLRREQQLLESFDTVILQFPFYWFNCPPFLKKWIDEVLAHGWAYGKNSGYKLAGKKFALAITAGIKEEDNKASGRYEYTLEELTRPFEITFKYVKADYQTLHAFYGEEHNPTEEYIEENTKDYINFIENLKKKNKEAILG</sequence>
<proteinExistence type="predicted"/>
<accession>A0A5S3PSX0</accession>
<evidence type="ECO:0000313" key="4">
    <source>
        <dbReference type="Proteomes" id="UP000310314"/>
    </source>
</evidence>
<dbReference type="EMBL" id="VATY01000001">
    <property type="protein sequence ID" value="TMM58043.1"/>
    <property type="molecule type" value="Genomic_DNA"/>
</dbReference>
<feature type="domain" description="Flavodoxin-like fold" evidence="2">
    <location>
        <begin position="3"/>
        <end position="171"/>
    </location>
</feature>
<gene>
    <name evidence="3" type="ORF">FEE95_01045</name>
</gene>
<name>A0A5S3PSX0_9FLAO</name>
<dbReference type="OrthoDB" id="652200at2"/>
<protein>
    <submittedName>
        <fullName evidence="3">NAD(P)H-dependent oxidoreductase</fullName>
    </submittedName>
</protein>
<dbReference type="PANTHER" id="PTHR47307:SF1">
    <property type="entry name" value="GLUTATHIONE-REGULATED POTASSIUM-EFFLUX SYSTEM ANCILLARY PROTEIN KEFG"/>
    <property type="match status" value="1"/>
</dbReference>
<dbReference type="InterPro" id="IPR046980">
    <property type="entry name" value="KefG/KefF"/>
</dbReference>